<dbReference type="CDD" id="cd07891">
    <property type="entry name" value="CYTH-like_CthTTM-like_1"/>
    <property type="match status" value="1"/>
</dbReference>
<feature type="active site" description="Proton acceptor" evidence="1">
    <location>
        <position position="29"/>
    </location>
</feature>
<dbReference type="OrthoDB" id="9805588at2"/>
<evidence type="ECO:0000259" key="2">
    <source>
        <dbReference type="PROSITE" id="PS51707"/>
    </source>
</evidence>
<feature type="domain" description="CYTH" evidence="2">
    <location>
        <begin position="2"/>
        <end position="148"/>
    </location>
</feature>
<keyword evidence="4" id="KW-1185">Reference proteome</keyword>
<dbReference type="PROSITE" id="PS51707">
    <property type="entry name" value="CYTH"/>
    <property type="match status" value="1"/>
</dbReference>
<protein>
    <submittedName>
        <fullName evidence="3">Adenylate cyclase</fullName>
    </submittedName>
</protein>
<proteinExistence type="predicted"/>
<dbReference type="SUPFAM" id="SSF55154">
    <property type="entry name" value="CYTH-like phosphatases"/>
    <property type="match status" value="1"/>
</dbReference>
<dbReference type="PANTHER" id="PTHR40114">
    <property type="entry name" value="SLR0698 PROTEIN"/>
    <property type="match status" value="1"/>
</dbReference>
<dbReference type="Pfam" id="PF01928">
    <property type="entry name" value="CYTH"/>
    <property type="match status" value="1"/>
</dbReference>
<evidence type="ECO:0000313" key="3">
    <source>
        <dbReference type="EMBL" id="PWQ95195.1"/>
    </source>
</evidence>
<dbReference type="InterPro" id="IPR012042">
    <property type="entry name" value="NeuTTM/CthTTM-like"/>
</dbReference>
<dbReference type="InterPro" id="IPR023577">
    <property type="entry name" value="CYTH_domain"/>
</dbReference>
<dbReference type="InterPro" id="IPR033469">
    <property type="entry name" value="CYTH-like_dom_sf"/>
</dbReference>
<reference evidence="3 4" key="1">
    <citation type="submission" date="2018-05" db="EMBL/GenBank/DDBJ databases">
        <title>Leucothrix arctica sp. nov., isolated from Arctic seawater.</title>
        <authorList>
            <person name="Choi A."/>
            <person name="Baek K."/>
        </authorList>
    </citation>
    <scope>NUCLEOTIDE SEQUENCE [LARGE SCALE GENOMIC DNA]</scope>
    <source>
        <strain evidence="3 4">IMCC9719</strain>
    </source>
</reference>
<sequence length="154" mass="17435">MAKEIERKFLIDLDKLGPLNDGTFIKQAYIATPDKTTVRLRLKGEDAYLTLKGANKGISRTEFEYAIPPEDAKAIMAELCTGPAIEKTRYLVEHVGHTWEVDIFYGDNDGLVVAEIELSSEDESFEKPDWVVKEVSGDPKYYNSSLLNTPFNQW</sequence>
<dbReference type="Proteomes" id="UP000245506">
    <property type="component" value="Unassembled WGS sequence"/>
</dbReference>
<comment type="caution">
    <text evidence="3">The sequence shown here is derived from an EMBL/GenBank/DDBJ whole genome shotgun (WGS) entry which is preliminary data.</text>
</comment>
<dbReference type="EMBL" id="QGKL01000035">
    <property type="protein sequence ID" value="PWQ95195.1"/>
    <property type="molecule type" value="Genomic_DNA"/>
</dbReference>
<dbReference type="RefSeq" id="WP_109823807.1">
    <property type="nucleotide sequence ID" value="NZ_QGKL01000035.1"/>
</dbReference>
<dbReference type="Gene3D" id="2.40.320.10">
    <property type="entry name" value="Hypothetical Protein Pfu-838710-001"/>
    <property type="match status" value="1"/>
</dbReference>
<evidence type="ECO:0000313" key="4">
    <source>
        <dbReference type="Proteomes" id="UP000245506"/>
    </source>
</evidence>
<organism evidence="3 4">
    <name type="scientific">Leucothrix arctica</name>
    <dbReference type="NCBI Taxonomy" id="1481894"/>
    <lineage>
        <taxon>Bacteria</taxon>
        <taxon>Pseudomonadati</taxon>
        <taxon>Pseudomonadota</taxon>
        <taxon>Gammaproteobacteria</taxon>
        <taxon>Thiotrichales</taxon>
        <taxon>Thiotrichaceae</taxon>
        <taxon>Leucothrix</taxon>
    </lineage>
</organism>
<dbReference type="SMART" id="SM01118">
    <property type="entry name" value="CYTH"/>
    <property type="match status" value="1"/>
</dbReference>
<accession>A0A317C932</accession>
<dbReference type="AlphaFoldDB" id="A0A317C932"/>
<name>A0A317C932_9GAMM</name>
<dbReference type="PANTHER" id="PTHR40114:SF1">
    <property type="entry name" value="SLR0698 PROTEIN"/>
    <property type="match status" value="1"/>
</dbReference>
<evidence type="ECO:0000256" key="1">
    <source>
        <dbReference type="PIRSR" id="PIRSR016487-1"/>
    </source>
</evidence>
<dbReference type="PIRSF" id="PIRSF016487">
    <property type="entry name" value="CYTH_UCP016487"/>
    <property type="match status" value="1"/>
</dbReference>
<gene>
    <name evidence="3" type="ORF">DKT75_12665</name>
</gene>